<dbReference type="OrthoDB" id="1657402at2759"/>
<keyword evidence="3" id="KW-1185">Reference proteome</keyword>
<evidence type="ECO:0000313" key="2">
    <source>
        <dbReference type="EMBL" id="EPE30334.1"/>
    </source>
</evidence>
<dbReference type="InterPro" id="IPR040719">
    <property type="entry name" value="DUF5597"/>
</dbReference>
<dbReference type="Pfam" id="PF18120">
    <property type="entry name" value="DUF5597"/>
    <property type="match status" value="1"/>
</dbReference>
<dbReference type="Gene3D" id="3.20.20.80">
    <property type="entry name" value="Glycosidases"/>
    <property type="match status" value="1"/>
</dbReference>
<dbReference type="eggNOG" id="ENOG502QUR4">
    <property type="taxonomic scope" value="Eukaryota"/>
</dbReference>
<dbReference type="HOGENOM" id="CLU_1030772_0_0_1"/>
<dbReference type="AlphaFoldDB" id="S3CZM1"/>
<feature type="domain" description="DUF5597" evidence="1">
    <location>
        <begin position="189"/>
        <end position="270"/>
    </location>
</feature>
<evidence type="ECO:0000259" key="1">
    <source>
        <dbReference type="Pfam" id="PF18120"/>
    </source>
</evidence>
<proteinExistence type="predicted"/>
<protein>
    <recommendedName>
        <fullName evidence="1">DUF5597 domain-containing protein</fullName>
    </recommendedName>
</protein>
<sequence>MEVQVPCTHNRPRKKRGPRNRYVLALAEAGMVSSRGDDFPSPASTSTLAAVVSHSFSIIVSSILDKIAPTTVIRHIIDDCARLDIRGLSPIIGGGSKPGDYPSRGAVPHAFDIWKYNTSSFDFIAPDLYFNDHEKVCEKYQHGDQPLFIPEQRHDDQGARRVWLAIGTYLGIGTSPFGIDSLEAEESPITKHYRLLNSMSEHILDVQANRPEDIMGFFSDELEIIVDEPKWGSTFGEFKVTVERSFVCGKLSLGAGILIHQGDGKLLLLG</sequence>
<dbReference type="RefSeq" id="XP_008082727.1">
    <property type="nucleotide sequence ID" value="XM_008084536.1"/>
</dbReference>
<dbReference type="KEGG" id="glz:GLAREA_13057"/>
<dbReference type="EMBL" id="KE145364">
    <property type="protein sequence ID" value="EPE30334.1"/>
    <property type="molecule type" value="Genomic_DNA"/>
</dbReference>
<reference evidence="2 3" key="1">
    <citation type="journal article" date="2013" name="BMC Genomics">
        <title>Genomics-driven discovery of the pneumocandin biosynthetic gene cluster in the fungus Glarea lozoyensis.</title>
        <authorList>
            <person name="Chen L."/>
            <person name="Yue Q."/>
            <person name="Zhang X."/>
            <person name="Xiang M."/>
            <person name="Wang C."/>
            <person name="Li S."/>
            <person name="Che Y."/>
            <person name="Ortiz-Lopez F.J."/>
            <person name="Bills G.F."/>
            <person name="Liu X."/>
            <person name="An Z."/>
        </authorList>
    </citation>
    <scope>NUCLEOTIDE SEQUENCE [LARGE SCALE GENOMIC DNA]</scope>
    <source>
        <strain evidence="3">ATCC 20868 / MF5171</strain>
    </source>
</reference>
<dbReference type="GeneID" id="19472097"/>
<accession>S3CZM1</accession>
<dbReference type="Proteomes" id="UP000016922">
    <property type="component" value="Unassembled WGS sequence"/>
</dbReference>
<organism evidence="2 3">
    <name type="scientific">Glarea lozoyensis (strain ATCC 20868 / MF5171)</name>
    <dbReference type="NCBI Taxonomy" id="1116229"/>
    <lineage>
        <taxon>Eukaryota</taxon>
        <taxon>Fungi</taxon>
        <taxon>Dikarya</taxon>
        <taxon>Ascomycota</taxon>
        <taxon>Pezizomycotina</taxon>
        <taxon>Leotiomycetes</taxon>
        <taxon>Helotiales</taxon>
        <taxon>Helotiaceae</taxon>
        <taxon>Glarea</taxon>
    </lineage>
</organism>
<gene>
    <name evidence="2" type="ORF">GLAREA_13057</name>
</gene>
<evidence type="ECO:0000313" key="3">
    <source>
        <dbReference type="Proteomes" id="UP000016922"/>
    </source>
</evidence>
<name>S3CZM1_GLAL2</name>